<dbReference type="Gene3D" id="1.20.58.1330">
    <property type="entry name" value="Plasmodium falciparum UIS3 membrane protein"/>
    <property type="match status" value="1"/>
</dbReference>
<feature type="transmembrane region" description="Helical" evidence="1">
    <location>
        <begin position="54"/>
        <end position="78"/>
    </location>
</feature>
<dbReference type="GeneID" id="39734140"/>
<dbReference type="VEuPathDB" id="PlasmoDB:PRELSG_0021300"/>
<evidence type="ECO:0000313" key="2">
    <source>
        <dbReference type="EMBL" id="CRG84315.1"/>
    </source>
</evidence>
<accession>A0A1J1GJZ3</accession>
<proteinExistence type="predicted"/>
<protein>
    <submittedName>
        <fullName evidence="2">Early transcribed membrane protein</fullName>
    </submittedName>
</protein>
<keyword evidence="3" id="KW-1185">Reference proteome</keyword>
<dbReference type="OMA" id="DKRFQFE"/>
<name>A0A1J1GJZ3_PLARL</name>
<evidence type="ECO:0000256" key="1">
    <source>
        <dbReference type="SAM" id="Phobius"/>
    </source>
</evidence>
<dbReference type="EMBL" id="CVMU01000079">
    <property type="protein sequence ID" value="CRG84315.1"/>
    <property type="molecule type" value="Genomic_DNA"/>
</dbReference>
<keyword evidence="1" id="KW-1133">Transmembrane helix</keyword>
<reference evidence="2 3" key="1">
    <citation type="submission" date="2015-04" db="EMBL/GenBank/DDBJ databases">
        <authorList>
            <consortium name="Pathogen Informatics"/>
        </authorList>
    </citation>
    <scope>NUCLEOTIDE SEQUENCE [LARGE SCALE GENOMIC DNA]</scope>
    <source>
        <strain evidence="2 3">SGS1</strain>
    </source>
</reference>
<dbReference type="KEGG" id="prel:PRELSG_0021300"/>
<dbReference type="AlphaFoldDB" id="A0A1J1GJZ3"/>
<dbReference type="Pfam" id="PF09716">
    <property type="entry name" value="ETRAMP"/>
    <property type="match status" value="1"/>
</dbReference>
<sequence>MNISKIFYFFYFSFILNLTILQLVRSDTSVKNYVSSSEEKEASLEAKRRKKRNIILYSLICAGLITSIAIGGGVGWYLKKKRDEKFFNLPLKQPDGQIPNTSTPNTYNSPSIGTISLRGLFTENMNKGGISLKRFNSFVDSSKVAIAKHFRNLNSSKKNSFIKNKKIIRNVVKNLALKKNLKLSREQENVATEKLQGHLRVLHHNLKKK</sequence>
<organism evidence="2 3">
    <name type="scientific">Plasmodium relictum</name>
    <dbReference type="NCBI Taxonomy" id="85471"/>
    <lineage>
        <taxon>Eukaryota</taxon>
        <taxon>Sar</taxon>
        <taxon>Alveolata</taxon>
        <taxon>Apicomplexa</taxon>
        <taxon>Aconoidasida</taxon>
        <taxon>Haemosporida</taxon>
        <taxon>Plasmodiidae</taxon>
        <taxon>Plasmodium</taxon>
        <taxon>Plasmodium (Haemamoeba)</taxon>
    </lineage>
</organism>
<dbReference type="Proteomes" id="UP000220158">
    <property type="component" value="Unassembled WGS sequence"/>
</dbReference>
<dbReference type="InterPro" id="IPR021626">
    <property type="entry name" value="PfUIS3"/>
</dbReference>
<dbReference type="InterPro" id="IPR038403">
    <property type="entry name" value="PfUIS3_sf"/>
</dbReference>
<gene>
    <name evidence="2" type="primary">ETRAMP</name>
    <name evidence="2" type="ORF">PRELSG_0021300</name>
</gene>
<feature type="transmembrane region" description="Helical" evidence="1">
    <location>
        <begin position="6"/>
        <end position="24"/>
    </location>
</feature>
<dbReference type="RefSeq" id="XP_028531078.1">
    <property type="nucleotide sequence ID" value="XM_028679837.1"/>
</dbReference>
<evidence type="ECO:0000313" key="3">
    <source>
        <dbReference type="Proteomes" id="UP000220158"/>
    </source>
</evidence>
<keyword evidence="1" id="KW-0472">Membrane</keyword>
<dbReference type="OrthoDB" id="369758at2759"/>
<keyword evidence="1" id="KW-0812">Transmembrane</keyword>
<dbReference type="NCBIfam" id="TIGR01495">
    <property type="entry name" value="ETRAMP"/>
    <property type="match status" value="1"/>
</dbReference>
<dbReference type="InterPro" id="IPR006389">
    <property type="entry name" value="Early_transc_mb_plasmodium"/>
</dbReference>
<dbReference type="Pfam" id="PF11567">
    <property type="entry name" value="PfUIS3"/>
    <property type="match status" value="1"/>
</dbReference>